<name>W1NGJ9_AMBTC</name>
<keyword evidence="6" id="KW-1185">Reference proteome</keyword>
<dbReference type="Proteomes" id="UP000017836">
    <property type="component" value="Unassembled WGS sequence"/>
</dbReference>
<dbReference type="KEGG" id="atr:18422166"/>
<feature type="domain" description="RRM" evidence="4">
    <location>
        <begin position="188"/>
        <end position="265"/>
    </location>
</feature>
<dbReference type="GO" id="GO:0003723">
    <property type="term" value="F:RNA binding"/>
    <property type="evidence" value="ECO:0007669"/>
    <property type="project" value="UniProtKB-UniRule"/>
</dbReference>
<dbReference type="OMA" id="EFICDIA"/>
<dbReference type="SUPFAM" id="SSF54928">
    <property type="entry name" value="RNA-binding domain, RBD"/>
    <property type="match status" value="2"/>
</dbReference>
<dbReference type="STRING" id="13333.W1NGJ9"/>
<dbReference type="PROSITE" id="PS50102">
    <property type="entry name" value="RRM"/>
    <property type="match status" value="2"/>
</dbReference>
<accession>W1NGJ9</accession>
<evidence type="ECO:0000313" key="6">
    <source>
        <dbReference type="Proteomes" id="UP000017836"/>
    </source>
</evidence>
<dbReference type="eggNOG" id="KOG0118">
    <property type="taxonomic scope" value="Eukaryota"/>
</dbReference>
<keyword evidence="1 2" id="KW-0694">RNA-binding</keyword>
<organism evidence="5 6">
    <name type="scientific">Amborella trichopoda</name>
    <dbReference type="NCBI Taxonomy" id="13333"/>
    <lineage>
        <taxon>Eukaryota</taxon>
        <taxon>Viridiplantae</taxon>
        <taxon>Streptophyta</taxon>
        <taxon>Embryophyta</taxon>
        <taxon>Tracheophyta</taxon>
        <taxon>Spermatophyta</taxon>
        <taxon>Magnoliopsida</taxon>
        <taxon>Amborellales</taxon>
        <taxon>Amborellaceae</taxon>
        <taxon>Amborella</taxon>
    </lineage>
</organism>
<dbReference type="InterPro" id="IPR035979">
    <property type="entry name" value="RBD_domain_sf"/>
</dbReference>
<evidence type="ECO:0000256" key="2">
    <source>
        <dbReference type="PROSITE-ProRule" id="PRU00176"/>
    </source>
</evidence>
<evidence type="ECO:0000313" key="5">
    <source>
        <dbReference type="EMBL" id="ERM94280.1"/>
    </source>
</evidence>
<dbReference type="Pfam" id="PF00076">
    <property type="entry name" value="RRM_1"/>
    <property type="match status" value="2"/>
</dbReference>
<feature type="compositionally biased region" description="Basic and acidic residues" evidence="3">
    <location>
        <begin position="18"/>
        <end position="33"/>
    </location>
</feature>
<evidence type="ECO:0000256" key="3">
    <source>
        <dbReference type="SAM" id="MobiDB-lite"/>
    </source>
</evidence>
<proteinExistence type="predicted"/>
<sequence length="410" mass="43247">MAKKRKSEKKSEKKSKKQKETQSKPAKKEEEQKPISSSSDSDSSDSEAETSSPEKFSQLIEPFAKEQIIEFICDIADKDPSVYTHLKKLADKQVSHRKVFVHGLGWDSTSQTLISTFEKFGEVEDCNVVLDKVTGRAKGYGFVLFKKRKGAIKALKQPQKKVQNRLISCQLASLGPVPSHYGSDVSARKIYVSNVPSDASAEKLKAFFSKFGEIEDGPIGFDKFTGKSRGFALFVYKTQESAKKAIEDSYRLFDGHVLHVQKAADGPKFKPMGQAAQAGTPVPMGQTVGLAPGDLASMVSPGVMAGGFQFGQGSGIGGFSGVVPSFGQMGTSGFGVGGLSGVPMGYDSVGLGGYGLGGVGTSVLGTYGGQAGLAGQALGLQGVQSQQGLQVKGQIGAGAMGGLPPSYMSR</sequence>
<dbReference type="SMART" id="SM00360">
    <property type="entry name" value="RRM"/>
    <property type="match status" value="2"/>
</dbReference>
<evidence type="ECO:0000259" key="4">
    <source>
        <dbReference type="PROSITE" id="PS50102"/>
    </source>
</evidence>
<dbReference type="AlphaFoldDB" id="W1NGJ9"/>
<protein>
    <recommendedName>
        <fullName evidence="4">RRM domain-containing protein</fullName>
    </recommendedName>
</protein>
<dbReference type="InterPro" id="IPR000504">
    <property type="entry name" value="RRM_dom"/>
</dbReference>
<dbReference type="OrthoDB" id="1875751at2759"/>
<dbReference type="Gene3D" id="3.30.70.330">
    <property type="match status" value="2"/>
</dbReference>
<dbReference type="Gramene" id="ERM94280">
    <property type="protein sequence ID" value="ERM94280"/>
    <property type="gene ID" value="AMTR_s00010p00228130"/>
</dbReference>
<feature type="region of interest" description="Disordered" evidence="3">
    <location>
        <begin position="1"/>
        <end position="56"/>
    </location>
</feature>
<feature type="compositionally biased region" description="Basic residues" evidence="3">
    <location>
        <begin position="1"/>
        <end position="17"/>
    </location>
</feature>
<dbReference type="HOGENOM" id="CLU_012062_1_6_1"/>
<dbReference type="PANTHER" id="PTHR10352">
    <property type="entry name" value="EUKARYOTIC TRANSLATION INITIATION FACTOR 3 SUBUNIT G"/>
    <property type="match status" value="1"/>
</dbReference>
<feature type="domain" description="RRM" evidence="4">
    <location>
        <begin position="97"/>
        <end position="197"/>
    </location>
</feature>
<reference evidence="6" key="1">
    <citation type="journal article" date="2013" name="Science">
        <title>The Amborella genome and the evolution of flowering plants.</title>
        <authorList>
            <consortium name="Amborella Genome Project"/>
        </authorList>
    </citation>
    <scope>NUCLEOTIDE SEQUENCE [LARGE SCALE GENOMIC DNA]</scope>
</reference>
<dbReference type="EMBL" id="KI397513">
    <property type="protein sequence ID" value="ERM94280.1"/>
    <property type="molecule type" value="Genomic_DNA"/>
</dbReference>
<dbReference type="InterPro" id="IPR012677">
    <property type="entry name" value="Nucleotide-bd_a/b_plait_sf"/>
</dbReference>
<gene>
    <name evidence="5" type="ORF">AMTR_s00010p00228130</name>
</gene>
<evidence type="ECO:0000256" key="1">
    <source>
        <dbReference type="ARBA" id="ARBA00022884"/>
    </source>
</evidence>